<organism evidence="5 6">
    <name type="scientific">Alkalispirillum mobile</name>
    <dbReference type="NCBI Taxonomy" id="85925"/>
    <lineage>
        <taxon>Bacteria</taxon>
        <taxon>Pseudomonadati</taxon>
        <taxon>Pseudomonadota</taxon>
        <taxon>Gammaproteobacteria</taxon>
        <taxon>Chromatiales</taxon>
        <taxon>Ectothiorhodospiraceae</taxon>
        <taxon>Alkalispirillum</taxon>
    </lineage>
</organism>
<feature type="binding site" evidence="2">
    <location>
        <position position="27"/>
    </location>
    <ligand>
        <name>Mg(2+)</name>
        <dbReference type="ChEBI" id="CHEBI:18420"/>
        <label>3</label>
    </ligand>
</feature>
<dbReference type="GO" id="GO:0009229">
    <property type="term" value="P:thiamine diphosphate biosynthetic process"/>
    <property type="evidence" value="ECO:0007669"/>
    <property type="project" value="UniProtKB-UniRule"/>
</dbReference>
<dbReference type="InterPro" id="IPR016188">
    <property type="entry name" value="PurM-like_N"/>
</dbReference>
<dbReference type="Pfam" id="PF02769">
    <property type="entry name" value="AIRS_C"/>
    <property type="match status" value="1"/>
</dbReference>
<evidence type="ECO:0000313" key="6">
    <source>
        <dbReference type="Proteomes" id="UP000275461"/>
    </source>
</evidence>
<evidence type="ECO:0000256" key="1">
    <source>
        <dbReference type="ARBA" id="ARBA00022977"/>
    </source>
</evidence>
<feature type="binding site" evidence="2">
    <location>
        <position position="44"/>
    </location>
    <ligand>
        <name>Mg(2+)</name>
        <dbReference type="ChEBI" id="CHEBI:18420"/>
        <label>1</label>
    </ligand>
</feature>
<proteinExistence type="inferred from homology"/>
<comment type="caution">
    <text evidence="5">The sequence shown here is derived from an EMBL/GenBank/DDBJ whole genome shotgun (WGS) entry which is preliminary data.</text>
</comment>
<name>A0A498C680_9GAMM</name>
<feature type="binding site" evidence="2">
    <location>
        <position position="317"/>
    </location>
    <ligand>
        <name>substrate</name>
    </ligand>
</feature>
<comment type="catalytic activity">
    <reaction evidence="2">
        <text>thiamine phosphate + ATP = thiamine diphosphate + ADP</text>
        <dbReference type="Rhea" id="RHEA:15913"/>
        <dbReference type="ChEBI" id="CHEBI:30616"/>
        <dbReference type="ChEBI" id="CHEBI:37575"/>
        <dbReference type="ChEBI" id="CHEBI:58937"/>
        <dbReference type="ChEBI" id="CHEBI:456216"/>
        <dbReference type="EC" id="2.7.4.16"/>
    </reaction>
</comment>
<dbReference type="Proteomes" id="UP000275461">
    <property type="component" value="Unassembled WGS sequence"/>
</dbReference>
<dbReference type="Gene3D" id="3.90.650.10">
    <property type="entry name" value="PurM-like C-terminal domain"/>
    <property type="match status" value="1"/>
</dbReference>
<dbReference type="Gene3D" id="3.30.1330.10">
    <property type="entry name" value="PurM-like, N-terminal domain"/>
    <property type="match status" value="1"/>
</dbReference>
<dbReference type="EMBL" id="RCDA01000001">
    <property type="protein sequence ID" value="RLK51365.1"/>
    <property type="molecule type" value="Genomic_DNA"/>
</dbReference>
<feature type="domain" description="PurM-like C-terminal" evidence="4">
    <location>
        <begin position="147"/>
        <end position="304"/>
    </location>
</feature>
<evidence type="ECO:0000313" key="5">
    <source>
        <dbReference type="EMBL" id="RLK51365.1"/>
    </source>
</evidence>
<dbReference type="EC" id="2.7.4.16" evidence="2"/>
<keyword evidence="2" id="KW-0547">Nucleotide-binding</keyword>
<dbReference type="NCBIfam" id="TIGR01379">
    <property type="entry name" value="thiL"/>
    <property type="match status" value="1"/>
</dbReference>
<feature type="binding site" evidence="2">
    <location>
        <position position="44"/>
    </location>
    <ligand>
        <name>Mg(2+)</name>
        <dbReference type="ChEBI" id="CHEBI:18420"/>
        <label>2</label>
    </ligand>
</feature>
<dbReference type="GO" id="GO:0009030">
    <property type="term" value="F:thiamine-phosphate kinase activity"/>
    <property type="evidence" value="ECO:0007669"/>
    <property type="project" value="UniProtKB-UniRule"/>
</dbReference>
<reference evidence="5 6" key="1">
    <citation type="submission" date="2018-10" db="EMBL/GenBank/DDBJ databases">
        <title>Genomic Encyclopedia of Type Strains, Phase IV (KMG-IV): sequencing the most valuable type-strain genomes for metagenomic binning, comparative biology and taxonomic classification.</title>
        <authorList>
            <person name="Goeker M."/>
        </authorList>
    </citation>
    <scope>NUCLEOTIDE SEQUENCE [LARGE SCALE GENOMIC DNA]</scope>
    <source>
        <strain evidence="5 6">DSM 12769</strain>
    </source>
</reference>
<dbReference type="CDD" id="cd02194">
    <property type="entry name" value="ThiL"/>
    <property type="match status" value="1"/>
</dbReference>
<sequence length="321" mass="33827">MDEFGLIRTYFSADTDAEGVVLGVGDDAALLQPTPGHLLVTCVDTLVAGVHFPEDAPPEAIGHKALAVNLSDLAAMGARPRWFQLALTLPEVNEAWLADFSHGLRRLAAEHRVALVGGDTTRGPLTLTVQAMGEVAPDKALRRTGARAGDLLYATGTLGDAALGLDLWQRGVRGHEPAAPADFLIGRLHRPTARVSAGLAAAGLARAAIDISDGLLADLGHLLETGEGLGAELQAECLPLSAAYRVHCNDPLPGAAALTGGDDYELLFVVAQEQEAAFLNALQDDPAGCTRIGRITPDSEITLRRDGQTEVLTRQGYMHFK</sequence>
<dbReference type="UniPathway" id="UPA00060">
    <property type="reaction ID" value="UER00142"/>
</dbReference>
<keyword evidence="2" id="KW-0479">Metal-binding</keyword>
<feature type="binding site" evidence="2">
    <location>
        <position position="119"/>
    </location>
    <ligand>
        <name>Mg(2+)</name>
        <dbReference type="ChEBI" id="CHEBI:18420"/>
        <label>1</label>
    </ligand>
</feature>
<dbReference type="InterPro" id="IPR006283">
    <property type="entry name" value="ThiL-like"/>
</dbReference>
<dbReference type="HAMAP" id="MF_02128">
    <property type="entry name" value="TMP_kinase"/>
    <property type="match status" value="1"/>
</dbReference>
<feature type="binding site" evidence="2">
    <location>
        <position position="210"/>
    </location>
    <ligand>
        <name>Mg(2+)</name>
        <dbReference type="ChEBI" id="CHEBI:18420"/>
        <label>3</label>
    </ligand>
</feature>
<dbReference type="PANTHER" id="PTHR30270">
    <property type="entry name" value="THIAMINE-MONOPHOSPHATE KINASE"/>
    <property type="match status" value="1"/>
</dbReference>
<feature type="binding site" evidence="2">
    <location>
        <position position="262"/>
    </location>
    <ligand>
        <name>substrate</name>
    </ligand>
</feature>
<dbReference type="OrthoDB" id="9802811at2"/>
<feature type="binding site" evidence="2">
    <location>
        <position position="51"/>
    </location>
    <ligand>
        <name>substrate</name>
    </ligand>
</feature>
<keyword evidence="2" id="KW-0808">Transferase</keyword>
<feature type="binding site" evidence="2">
    <location>
        <position position="213"/>
    </location>
    <ligand>
        <name>Mg(2+)</name>
        <dbReference type="ChEBI" id="CHEBI:18420"/>
        <label>5</label>
    </ligand>
</feature>
<evidence type="ECO:0000259" key="3">
    <source>
        <dbReference type="Pfam" id="PF00586"/>
    </source>
</evidence>
<gene>
    <name evidence="2" type="primary">thiL</name>
    <name evidence="5" type="ORF">DFR31_1301</name>
</gene>
<dbReference type="PANTHER" id="PTHR30270:SF0">
    <property type="entry name" value="THIAMINE-MONOPHOSPHATE KINASE"/>
    <property type="match status" value="1"/>
</dbReference>
<dbReference type="RefSeq" id="WP_121441781.1">
    <property type="nucleotide sequence ID" value="NZ_RCDA01000001.1"/>
</dbReference>
<dbReference type="GO" id="GO:0009228">
    <property type="term" value="P:thiamine biosynthetic process"/>
    <property type="evidence" value="ECO:0007669"/>
    <property type="project" value="UniProtKB-KW"/>
</dbReference>
<feature type="binding site" evidence="2">
    <location>
        <position position="72"/>
    </location>
    <ligand>
        <name>Mg(2+)</name>
        <dbReference type="ChEBI" id="CHEBI:18420"/>
        <label>4</label>
    </ligand>
</feature>
<dbReference type="InterPro" id="IPR010918">
    <property type="entry name" value="PurM-like_C_dom"/>
</dbReference>
<keyword evidence="2" id="KW-0067">ATP-binding</keyword>
<dbReference type="Pfam" id="PF00586">
    <property type="entry name" value="AIRS"/>
    <property type="match status" value="1"/>
</dbReference>
<dbReference type="GO" id="GO:0005524">
    <property type="term" value="F:ATP binding"/>
    <property type="evidence" value="ECO:0007669"/>
    <property type="project" value="UniProtKB-UniRule"/>
</dbReference>
<keyword evidence="2" id="KW-0460">Magnesium</keyword>
<feature type="domain" description="PurM-like N-terminal" evidence="3">
    <location>
        <begin position="25"/>
        <end position="135"/>
    </location>
</feature>
<comment type="miscellaneous">
    <text evidence="2">Reaction mechanism of ThiL seems to utilize a direct, inline transfer of the gamma-phosphate of ATP to TMP rather than a phosphorylated enzyme intermediate.</text>
</comment>
<feature type="binding site" evidence="2">
    <location>
        <position position="27"/>
    </location>
    <ligand>
        <name>Mg(2+)</name>
        <dbReference type="ChEBI" id="CHEBI:18420"/>
        <label>4</label>
    </ligand>
</feature>
<evidence type="ECO:0000259" key="4">
    <source>
        <dbReference type="Pfam" id="PF02769"/>
    </source>
</evidence>
<dbReference type="InterPro" id="IPR036676">
    <property type="entry name" value="PurM-like_C_sf"/>
</dbReference>
<feature type="binding site" evidence="2">
    <location>
        <begin position="118"/>
        <end position="119"/>
    </location>
    <ligand>
        <name>ATP</name>
        <dbReference type="ChEBI" id="CHEBI:30616"/>
    </ligand>
</feature>
<dbReference type="InterPro" id="IPR036921">
    <property type="entry name" value="PurM-like_N_sf"/>
</dbReference>
<feature type="binding site" evidence="2">
    <location>
        <position position="72"/>
    </location>
    <ligand>
        <name>Mg(2+)</name>
        <dbReference type="ChEBI" id="CHEBI:18420"/>
        <label>3</label>
    </ligand>
</feature>
<dbReference type="AlphaFoldDB" id="A0A498C680"/>
<dbReference type="SUPFAM" id="SSF55326">
    <property type="entry name" value="PurM N-terminal domain-like"/>
    <property type="match status" value="1"/>
</dbReference>
<dbReference type="SUPFAM" id="SSF56042">
    <property type="entry name" value="PurM C-terminal domain-like"/>
    <property type="match status" value="1"/>
</dbReference>
<comment type="similarity">
    <text evidence="2">Belongs to the thiamine-monophosphate kinase family.</text>
</comment>
<keyword evidence="2 5" id="KW-0418">Kinase</keyword>
<feature type="binding site" evidence="2">
    <location>
        <position position="72"/>
    </location>
    <ligand>
        <name>Mg(2+)</name>
        <dbReference type="ChEBI" id="CHEBI:18420"/>
        <label>2</label>
    </ligand>
</feature>
<keyword evidence="6" id="KW-1185">Reference proteome</keyword>
<keyword evidence="1 2" id="KW-0784">Thiamine biosynthesis</keyword>
<accession>A0A498C680</accession>
<evidence type="ECO:0000256" key="2">
    <source>
        <dbReference type="HAMAP-Rule" id="MF_02128"/>
    </source>
</evidence>
<comment type="caution">
    <text evidence="2">Lacks conserved residue(s) required for the propagation of feature annotation.</text>
</comment>
<feature type="binding site" evidence="2">
    <location>
        <position position="143"/>
    </location>
    <ligand>
        <name>ATP</name>
        <dbReference type="ChEBI" id="CHEBI:30616"/>
    </ligand>
</feature>
<feature type="binding site" evidence="2">
    <location>
        <position position="212"/>
    </location>
    <ligand>
        <name>ATP</name>
        <dbReference type="ChEBI" id="CHEBI:30616"/>
    </ligand>
</feature>
<dbReference type="PIRSF" id="PIRSF005303">
    <property type="entry name" value="Thiam_monoph_kin"/>
    <property type="match status" value="1"/>
</dbReference>
<comment type="pathway">
    <text evidence="2">Cofactor biosynthesis; thiamine diphosphate biosynthesis; thiamine diphosphate from thiamine phosphate: step 1/1.</text>
</comment>
<protein>
    <recommendedName>
        <fullName evidence="2">Thiamine-monophosphate kinase</fullName>
        <shortName evidence="2">TMP kinase</shortName>
        <shortName evidence="2">Thiamine-phosphate kinase</shortName>
        <ecNumber evidence="2">2.7.4.16</ecNumber>
    </recommendedName>
</protein>
<dbReference type="GO" id="GO:0000287">
    <property type="term" value="F:magnesium ion binding"/>
    <property type="evidence" value="ECO:0007669"/>
    <property type="project" value="UniProtKB-UniRule"/>
</dbReference>
<comment type="function">
    <text evidence="2">Catalyzes the ATP-dependent phosphorylation of thiamine-monophosphate (TMP) to form thiamine-pyrophosphate (TPP), the active form of vitamin B1.</text>
</comment>